<dbReference type="AlphaFoldDB" id="A0A941J4R5"/>
<gene>
    <name evidence="5" type="primary">paaN</name>
    <name evidence="5" type="ORF">KEF29_33565</name>
</gene>
<protein>
    <submittedName>
        <fullName evidence="5">Phenylacetic acid degradation protein PaaN</fullName>
    </submittedName>
</protein>
<dbReference type="Proteomes" id="UP000682308">
    <property type="component" value="Unassembled WGS sequence"/>
</dbReference>
<dbReference type="Gene3D" id="3.40.605.10">
    <property type="entry name" value="Aldehyde Dehydrogenase, Chain A, domain 1"/>
    <property type="match status" value="1"/>
</dbReference>
<proteinExistence type="predicted"/>
<dbReference type="SUPFAM" id="SSF53720">
    <property type="entry name" value="ALDH-like"/>
    <property type="match status" value="1"/>
</dbReference>
<dbReference type="EMBL" id="JAGTPG010000002">
    <property type="protein sequence ID" value="MBR8642675.1"/>
    <property type="molecule type" value="Genomic_DNA"/>
</dbReference>
<dbReference type="GO" id="GO:0009898">
    <property type="term" value="C:cytoplasmic side of plasma membrane"/>
    <property type="evidence" value="ECO:0007669"/>
    <property type="project" value="TreeGrafter"/>
</dbReference>
<feature type="domain" description="Aldehyde dehydrogenase" evidence="4">
    <location>
        <begin position="93"/>
        <end position="535"/>
    </location>
</feature>
<feature type="region of interest" description="Disordered" evidence="3">
    <location>
        <begin position="390"/>
        <end position="428"/>
    </location>
</feature>
<dbReference type="InterPro" id="IPR011975">
    <property type="entry name" value="PaaN_2"/>
</dbReference>
<evidence type="ECO:0000313" key="5">
    <source>
        <dbReference type="EMBL" id="MBR8642675.1"/>
    </source>
</evidence>
<dbReference type="Gene3D" id="3.40.309.10">
    <property type="entry name" value="Aldehyde Dehydrogenase, Chain A, domain 2"/>
    <property type="match status" value="1"/>
</dbReference>
<evidence type="ECO:0000259" key="4">
    <source>
        <dbReference type="Pfam" id="PF00171"/>
    </source>
</evidence>
<evidence type="ECO:0000313" key="6">
    <source>
        <dbReference type="Proteomes" id="UP000682308"/>
    </source>
</evidence>
<keyword evidence="2" id="KW-0520">NAD</keyword>
<sequence>MTAALSAHELIARHRSTLDQALEAIRTRAYWSPHPEHPKAYGENGSLDAAAGKAAFDALLGTRLDLGQPGTDDWVGGETSPYGVDLGVTYPHADLDVLLPAMKAGQRAWRDAGAEQRAVVCLEILKRISDRTHEFAHAVMHTSGQAFMMAFQAGGPHAQDRGLEAVAYAYVEQVRTPDNAEWTKPQGKRDPLAMNKQFTPVPRGIALLIGCNTFPTWNGYPGLFASLATGNAVLVKPHPRAVLPLALTVQVAREVLTETGFDPNLIALAAERPGEGIAKALATRPEIRIIDYTGSTEFGDWLEANARQAQVYTEKAGVNTVVVHSTSDYKGMLSNLAFSLSLYSGQMCTTPQNLLVPRTGISTDQGPKSYDEVVADLAKAVDGLLGTTPGRTRCSGDRQPGCEGAVGGRGRAGRGRPGVPGDHQPGLPGAVVRTPVIVKLDGAKPDAEAAYMSECFGPVSFAVAVDSASDAVALLRRTVREKGAMTVGAYTTDPEVEQDVQEACLEEAAQLSLNLTGGVYVNQTAAFSDFHGSGVIRRRVRRCATGRSWPTGSGWSRCAGRPRRSGARAVARVPAGGGCSRSSPRP</sequence>
<feature type="region of interest" description="Disordered" evidence="3">
    <location>
        <begin position="566"/>
        <end position="586"/>
    </location>
</feature>
<evidence type="ECO:0000256" key="1">
    <source>
        <dbReference type="ARBA" id="ARBA00023002"/>
    </source>
</evidence>
<dbReference type="NCBIfam" id="TIGR02288">
    <property type="entry name" value="PaaN_2"/>
    <property type="match status" value="1"/>
</dbReference>
<dbReference type="InterPro" id="IPR016162">
    <property type="entry name" value="Ald_DH_N"/>
</dbReference>
<dbReference type="InterPro" id="IPR016161">
    <property type="entry name" value="Ald_DH/histidinol_DH"/>
</dbReference>
<dbReference type="InterPro" id="IPR015590">
    <property type="entry name" value="Aldehyde_DH_dom"/>
</dbReference>
<evidence type="ECO:0000256" key="2">
    <source>
        <dbReference type="ARBA" id="ARBA00023027"/>
    </source>
</evidence>
<dbReference type="PANTHER" id="PTHR42862">
    <property type="entry name" value="DELTA-1-PYRROLINE-5-CARBOXYLATE DEHYDROGENASE 1, ISOFORM A-RELATED"/>
    <property type="match status" value="1"/>
</dbReference>
<dbReference type="InterPro" id="IPR050485">
    <property type="entry name" value="Proline_metab_enzyme"/>
</dbReference>
<organism evidence="5 6">
    <name type="scientific">Streptomyces tuirus</name>
    <dbReference type="NCBI Taxonomy" id="68278"/>
    <lineage>
        <taxon>Bacteria</taxon>
        <taxon>Bacillati</taxon>
        <taxon>Actinomycetota</taxon>
        <taxon>Actinomycetes</taxon>
        <taxon>Kitasatosporales</taxon>
        <taxon>Streptomycetaceae</taxon>
        <taxon>Streptomyces</taxon>
    </lineage>
</organism>
<dbReference type="PANTHER" id="PTHR42862:SF1">
    <property type="entry name" value="DELTA-1-PYRROLINE-5-CARBOXYLATE DEHYDROGENASE 2, ISOFORM A-RELATED"/>
    <property type="match status" value="1"/>
</dbReference>
<dbReference type="InterPro" id="IPR016163">
    <property type="entry name" value="Ald_DH_C"/>
</dbReference>
<name>A0A941J4R5_9ACTN</name>
<keyword evidence="6" id="KW-1185">Reference proteome</keyword>
<feature type="compositionally biased region" description="Gly residues" evidence="3">
    <location>
        <begin position="404"/>
        <end position="418"/>
    </location>
</feature>
<reference evidence="5 6" key="1">
    <citation type="submission" date="2021-04" db="EMBL/GenBank/DDBJ databases">
        <title>Characterization of the biosynthetic gene cluster of new lipopeptides with antitumor activity in the genome of the marine Streptomyces PHM034.</title>
        <authorList>
            <person name="Ceniceros A."/>
            <person name="Canedo L."/>
            <person name="Mendez C."/>
            <person name="Olano C."/>
            <person name="Schleissner C."/>
            <person name="Cuevas C."/>
            <person name="De La Calle F."/>
            <person name="Salas J.A."/>
        </authorList>
    </citation>
    <scope>NUCLEOTIDE SEQUENCE [LARGE SCALE GENOMIC DNA]</scope>
    <source>
        <strain evidence="5 6">PHM034</strain>
    </source>
</reference>
<comment type="caution">
    <text evidence="5">The sequence shown here is derived from an EMBL/GenBank/DDBJ whole genome shotgun (WGS) entry which is preliminary data.</text>
</comment>
<dbReference type="FunFam" id="3.40.605.10:FF:000031">
    <property type="entry name" value="Phenylacetic acid degradation protein PaaN"/>
    <property type="match status" value="1"/>
</dbReference>
<dbReference type="Pfam" id="PF00171">
    <property type="entry name" value="Aldedh"/>
    <property type="match status" value="1"/>
</dbReference>
<evidence type="ECO:0000256" key="3">
    <source>
        <dbReference type="SAM" id="MobiDB-lite"/>
    </source>
</evidence>
<dbReference type="GO" id="GO:0010133">
    <property type="term" value="P:L-proline catabolic process to L-glutamate"/>
    <property type="evidence" value="ECO:0007669"/>
    <property type="project" value="TreeGrafter"/>
</dbReference>
<accession>A0A941J4R5</accession>
<dbReference type="GO" id="GO:0003842">
    <property type="term" value="F:L-glutamate gamma-semialdehyde dehydrogenase activity"/>
    <property type="evidence" value="ECO:0007669"/>
    <property type="project" value="TreeGrafter"/>
</dbReference>
<keyword evidence="1" id="KW-0560">Oxidoreductase</keyword>